<dbReference type="PROSITE" id="PS50853">
    <property type="entry name" value="FN3"/>
    <property type="match status" value="1"/>
</dbReference>
<dbReference type="RefSeq" id="WP_013631545.1">
    <property type="nucleotide sequence ID" value="NC_015177.1"/>
</dbReference>
<protein>
    <submittedName>
        <fullName evidence="2">Fibronectin type III domain protein</fullName>
    </submittedName>
</protein>
<dbReference type="SUPFAM" id="SSF49265">
    <property type="entry name" value="Fibronectin type III"/>
    <property type="match status" value="1"/>
</dbReference>
<reference evidence="2 3" key="1">
    <citation type="journal article" date="2011" name="Stand. Genomic Sci.">
        <title>Complete genome sequence of the gliding, heparinolytic Pedobacter saltans type strain (113).</title>
        <authorList>
            <person name="Liolios K."/>
            <person name="Sikorski J."/>
            <person name="Lu M."/>
            <person name="Nolan M."/>
            <person name="Lapidus A."/>
            <person name="Lucas S."/>
            <person name="Hammon N."/>
            <person name="Deshpande S."/>
            <person name="Cheng J.F."/>
            <person name="Tapia R."/>
            <person name="Han C."/>
            <person name="Goodwin L."/>
            <person name="Pitluck S."/>
            <person name="Huntemann M."/>
            <person name="Ivanova N."/>
            <person name="Pagani I."/>
            <person name="Mavromatis K."/>
            <person name="Ovchinikova G."/>
            <person name="Pati A."/>
            <person name="Chen A."/>
            <person name="Palaniappan K."/>
            <person name="Land M."/>
            <person name="Hauser L."/>
            <person name="Brambilla E.M."/>
            <person name="Kotsyurbenko O."/>
            <person name="Rohde M."/>
            <person name="Tindall B.J."/>
            <person name="Abt B."/>
            <person name="Goker M."/>
            <person name="Detter J.C."/>
            <person name="Woyke T."/>
            <person name="Bristow J."/>
            <person name="Eisen J.A."/>
            <person name="Markowitz V."/>
            <person name="Hugenholtz P."/>
            <person name="Klenk H.P."/>
            <person name="Kyrpides N.C."/>
        </authorList>
    </citation>
    <scope>NUCLEOTIDE SEQUENCE [LARGE SCALE GENOMIC DNA]</scope>
    <source>
        <strain evidence="3">ATCC 51119 / DSM 12145 / JCM 21818 / LMG 10337 / NBRC 100064 / NCIMB 13643</strain>
    </source>
</reference>
<feature type="domain" description="Fibronectin type-III" evidence="1">
    <location>
        <begin position="42"/>
        <end position="136"/>
    </location>
</feature>
<reference evidence="3" key="2">
    <citation type="submission" date="2011-02" db="EMBL/GenBank/DDBJ databases">
        <title>The complete genome of Pedobacter saltans DSM 12145.</title>
        <authorList>
            <consortium name="US DOE Joint Genome Institute (JGI-PGF)"/>
            <person name="Lucas S."/>
            <person name="Copeland A."/>
            <person name="Lapidus A."/>
            <person name="Bruce D."/>
            <person name="Goodwin L."/>
            <person name="Pitluck S."/>
            <person name="Kyrpides N."/>
            <person name="Mavromatis K."/>
            <person name="Pagani I."/>
            <person name="Ivanova N."/>
            <person name="Ovchinnikova G."/>
            <person name="Lu M."/>
            <person name="Detter J.C."/>
            <person name="Han C."/>
            <person name="Land M."/>
            <person name="Hauser L."/>
            <person name="Markowitz V."/>
            <person name="Cheng J.-F."/>
            <person name="Hugenholtz P."/>
            <person name="Woyke T."/>
            <person name="Wu D."/>
            <person name="Tindall B."/>
            <person name="Pomrenke H.G."/>
            <person name="Brambilla E."/>
            <person name="Klenk H.-P."/>
            <person name="Eisen J.A."/>
        </authorList>
    </citation>
    <scope>NUCLEOTIDE SEQUENCE [LARGE SCALE GENOMIC DNA]</scope>
    <source>
        <strain evidence="3">ATCC 51119 / DSM 12145 / JCM 21818 / LMG 10337 / NBRC 100064 / NCIMB 13643</strain>
    </source>
</reference>
<dbReference type="EMBL" id="CP002545">
    <property type="protein sequence ID" value="ADY51042.1"/>
    <property type="molecule type" value="Genomic_DNA"/>
</dbReference>
<dbReference type="Pfam" id="PF00041">
    <property type="entry name" value="fn3"/>
    <property type="match status" value="1"/>
</dbReference>
<gene>
    <name evidence="2" type="ordered locus">Pedsa_0460</name>
</gene>
<dbReference type="HOGENOM" id="CLU_036289_0_0_10"/>
<dbReference type="STRING" id="762903.Pedsa_0460"/>
<dbReference type="InterPro" id="IPR011050">
    <property type="entry name" value="Pectin_lyase_fold/virulence"/>
</dbReference>
<dbReference type="InterPro" id="IPR003961">
    <property type="entry name" value="FN3_dom"/>
</dbReference>
<dbReference type="InterPro" id="IPR033427">
    <property type="entry name" value="DUF5123"/>
</dbReference>
<evidence type="ECO:0000313" key="3">
    <source>
        <dbReference type="Proteomes" id="UP000000310"/>
    </source>
</evidence>
<dbReference type="SMART" id="SM00060">
    <property type="entry name" value="FN3"/>
    <property type="match status" value="2"/>
</dbReference>
<name>F0S5X1_PSESL</name>
<dbReference type="Pfam" id="PF16318">
    <property type="entry name" value="DUF4957"/>
    <property type="match status" value="1"/>
</dbReference>
<dbReference type="KEGG" id="psn:Pedsa_0460"/>
<dbReference type="InterPro" id="IPR013783">
    <property type="entry name" value="Ig-like_fold"/>
</dbReference>
<sequence>MDTKILSIMKAKVFKNYIHIVYGLLLCFFIVSCKKSDELGTAPRIFRPVIKGDLTATANYIEVAWQPIKEAVSYTLEVSRDTFKTIDVSINIDSTHALVEELKWDQLYQLQVRANTADTARNSKFGFLGSIKTPKFPTILKPSTINDVTETSALMKWTNSGAEVTEIKVYIEPERTLLKTIVLNAQDRTNEYKIVSGLTPGTTYFLELYSNTTLRGYNNYTTKAPFSGEVIDLRDILDKPSVLQDTLTKIPSGSMVILKKGLTYTINAGINLAKTVTIISGDDLLVNEPATILLASNFNFSAGSTIDSISFVNVHLKGTDPASKYVFNTTNGAMIDKIKFDNCTAEMFRGFVRLQGGTTTINNFLITNSIIDSIGDYGVLNVDNASCKIENMIIKNSTIARSNFLIKSSKNTNGSSSILIDACTFYKAPSGNTILVDYNTINVTNGVTISNCIFSIGKNNSGNTSPKGIRVGTSTIINTSGNYSTSDYVNSGNAIPSITAYTRPSTDLFSNPLAGDFTIKDMGFPGKSTAGDPRWRP</sequence>
<evidence type="ECO:0000313" key="2">
    <source>
        <dbReference type="EMBL" id="ADY51042.1"/>
    </source>
</evidence>
<dbReference type="CDD" id="cd00063">
    <property type="entry name" value="FN3"/>
    <property type="match status" value="1"/>
</dbReference>
<evidence type="ECO:0000259" key="1">
    <source>
        <dbReference type="PROSITE" id="PS50853"/>
    </source>
</evidence>
<dbReference type="SUPFAM" id="SSF51126">
    <property type="entry name" value="Pectin lyase-like"/>
    <property type="match status" value="1"/>
</dbReference>
<accession>F0S5X1</accession>
<dbReference type="Pfam" id="PF17161">
    <property type="entry name" value="DUF5123"/>
    <property type="match status" value="1"/>
</dbReference>
<dbReference type="AlphaFoldDB" id="F0S5X1"/>
<dbReference type="InterPro" id="IPR036116">
    <property type="entry name" value="FN3_sf"/>
</dbReference>
<proteinExistence type="predicted"/>
<dbReference type="eggNOG" id="ENOG502Z9WI">
    <property type="taxonomic scope" value="Bacteria"/>
</dbReference>
<dbReference type="Gene3D" id="2.60.40.10">
    <property type="entry name" value="Immunoglobulins"/>
    <property type="match status" value="2"/>
</dbReference>
<dbReference type="InterPro" id="IPR032530">
    <property type="entry name" value="DUF4957"/>
</dbReference>
<dbReference type="Proteomes" id="UP000000310">
    <property type="component" value="Chromosome"/>
</dbReference>
<keyword evidence="3" id="KW-1185">Reference proteome</keyword>
<dbReference type="PROSITE" id="PS51257">
    <property type="entry name" value="PROKAR_LIPOPROTEIN"/>
    <property type="match status" value="1"/>
</dbReference>
<organism evidence="2 3">
    <name type="scientific">Pseudopedobacter saltans (strain ATCC 51119 / DSM 12145 / JCM 21818 / CCUG 39354 / LMG 10337 / NBRC 100064 / NCIMB 13643)</name>
    <name type="common">Pedobacter saltans</name>
    <dbReference type="NCBI Taxonomy" id="762903"/>
    <lineage>
        <taxon>Bacteria</taxon>
        <taxon>Pseudomonadati</taxon>
        <taxon>Bacteroidota</taxon>
        <taxon>Sphingobacteriia</taxon>
        <taxon>Sphingobacteriales</taxon>
        <taxon>Sphingobacteriaceae</taxon>
        <taxon>Pseudopedobacter</taxon>
    </lineage>
</organism>